<dbReference type="AlphaFoldDB" id="A0AAN9LTG1"/>
<dbReference type="Proteomes" id="UP001374584">
    <property type="component" value="Unassembled WGS sequence"/>
</dbReference>
<organism evidence="2 3">
    <name type="scientific">Phaseolus coccineus</name>
    <name type="common">Scarlet runner bean</name>
    <name type="synonym">Phaseolus multiflorus</name>
    <dbReference type="NCBI Taxonomy" id="3886"/>
    <lineage>
        <taxon>Eukaryota</taxon>
        <taxon>Viridiplantae</taxon>
        <taxon>Streptophyta</taxon>
        <taxon>Embryophyta</taxon>
        <taxon>Tracheophyta</taxon>
        <taxon>Spermatophyta</taxon>
        <taxon>Magnoliopsida</taxon>
        <taxon>eudicotyledons</taxon>
        <taxon>Gunneridae</taxon>
        <taxon>Pentapetalae</taxon>
        <taxon>rosids</taxon>
        <taxon>fabids</taxon>
        <taxon>Fabales</taxon>
        <taxon>Fabaceae</taxon>
        <taxon>Papilionoideae</taxon>
        <taxon>50 kb inversion clade</taxon>
        <taxon>NPAAA clade</taxon>
        <taxon>indigoferoid/millettioid clade</taxon>
        <taxon>Phaseoleae</taxon>
        <taxon>Phaseolus</taxon>
    </lineage>
</organism>
<reference evidence="2 3" key="1">
    <citation type="submission" date="2024-01" db="EMBL/GenBank/DDBJ databases">
        <title>The genomes of 5 underutilized Papilionoideae crops provide insights into root nodulation and disease resistanc.</title>
        <authorList>
            <person name="Jiang F."/>
        </authorList>
    </citation>
    <scope>NUCLEOTIDE SEQUENCE [LARGE SCALE GENOMIC DNA]</scope>
    <source>
        <strain evidence="2">JINMINGXINNONG_FW02</strain>
        <tissue evidence="2">Leaves</tissue>
    </source>
</reference>
<evidence type="ECO:0000313" key="3">
    <source>
        <dbReference type="Proteomes" id="UP001374584"/>
    </source>
</evidence>
<dbReference type="EMBL" id="JAYMYR010000009">
    <property type="protein sequence ID" value="KAK7342045.1"/>
    <property type="molecule type" value="Genomic_DNA"/>
</dbReference>
<name>A0AAN9LTG1_PHACN</name>
<gene>
    <name evidence="2" type="ORF">VNO80_24987</name>
</gene>
<dbReference type="PANTHER" id="PTHR34427">
    <property type="entry name" value="DUF4283 DOMAIN PROTEIN"/>
    <property type="match status" value="1"/>
</dbReference>
<comment type="caution">
    <text evidence="2">The sequence shown here is derived from an EMBL/GenBank/DDBJ whole genome shotgun (WGS) entry which is preliminary data.</text>
</comment>
<keyword evidence="3" id="KW-1185">Reference proteome</keyword>
<feature type="region of interest" description="Disordered" evidence="1">
    <location>
        <begin position="1"/>
        <end position="23"/>
    </location>
</feature>
<evidence type="ECO:0000313" key="2">
    <source>
        <dbReference type="EMBL" id="KAK7342045.1"/>
    </source>
</evidence>
<sequence>MNGSGDSSKREVVAAIQKESDESPPTFRVKVEDSVWLESSYVRRLFEKSNFQAIKESLFLGGCDFVRLRFLGENFVLLSCEDADNLAKVIEGNKDWLDNIFDSLVPWENSFLVSEKIIWVRVRGLLLVFWSSHCFELIGNLVGSLVKVDEATES</sequence>
<proteinExistence type="predicted"/>
<evidence type="ECO:0000256" key="1">
    <source>
        <dbReference type="SAM" id="MobiDB-lite"/>
    </source>
</evidence>
<accession>A0AAN9LTG1</accession>
<protein>
    <recommendedName>
        <fullName evidence="4">DUF4283 domain-containing protein</fullName>
    </recommendedName>
</protein>
<dbReference type="PANTHER" id="PTHR34427:SF5">
    <property type="entry name" value="DUF4283 DOMAIN-CONTAINING PROTEIN"/>
    <property type="match status" value="1"/>
</dbReference>
<evidence type="ECO:0008006" key="4">
    <source>
        <dbReference type="Google" id="ProtNLM"/>
    </source>
</evidence>